<evidence type="ECO:0000313" key="1">
    <source>
        <dbReference type="EMBL" id="MCJ8744440.1"/>
    </source>
</evidence>
<sequence>MGRRQARGGSVMLWAMFCWETLGPGIHVDVTLTHTTYLNIVADQVHPFMAPVFPNGSGIFQRDNAPCHTAKTVQEWFEEHDRVQVLCVALALLGGVCCVASSESAQITKMYRPKPTLKDRQHLYKLIISQLLYDGYTNIANSLINEVKPQSVVSPSEQLMQLAKIGMENDDSAVQYAIGRSDTVAPGVGIDLEFDADVQTMSPEASEYETCYVTSHKGPCRVATYSRDGQLIATGSADASIKILDTERMLAKSAMPLEVMMNETAQQNMENHPVIRTLYDHVDEVTCLAFHPTEQILASGSRDYTLKLFDYSKPSAKRAFKYIQEAEMLRSISFHPSGDYLLVGTQHPTLRLYDVNTFQCFVSCNPLDQHTDAICSVSYNPGANTYVTCSKDGSIKLWDGISNRCVSTFEKAHDGAEVCSAVFSKNSKYILSSGKDSVAKLWEISTGRTLVKYTGAGLSGRQTHRTQGVFNHTEDYVLLPDERTVSLCCWDSRTAERKNLLSLGHNNIVRCIVHSPTNPGFMTCSDDFRARFCLINEVKPQSVVSPSEQLMQLAKIGMENDDSAVQYAIGRSDTVAPGVGIDLEFDADVQTMSPEASEYETCYVTSHKGPCRVATYSRDGQLIATGSADASIKILDTERMLAKSAMPLEVMMNETAQQNMENHPVIRTLYDHVDEVTCLAFHPTEQILASGSRDYTLKLFDYSKPSAKRAFKYIQEAEMLRSISFHPSGDYLLVGTQHPTLRLYDVNTFQCFVSCNPLDQHTDAICSVSYNPGANTYVTCSKDGSIKLWDGISNRCVSTFEKAHDGAEVCSAVFSKNSKYILSSGKDSVAKLWEISTGRTLVKYTGAGLSGRQTHRTQGVFNHTEDYVLLPDERTVSLCCWDSRTAERKNLLSLGHNNIVRCIVHSPTNPGFMTCSDDFRARFWYRRTTTD</sequence>
<comment type="caution">
    <text evidence="1">The sequence shown here is derived from an EMBL/GenBank/DDBJ whole genome shotgun (WGS) entry which is preliminary data.</text>
</comment>
<evidence type="ECO:0000313" key="2">
    <source>
        <dbReference type="Proteomes" id="UP000830395"/>
    </source>
</evidence>
<accession>A0ACC5Z9U7</accession>
<name>A0ACC5Z9U7_9TELE</name>
<proteinExistence type="predicted"/>
<keyword evidence="2" id="KW-1185">Reference proteome</keyword>
<reference evidence="1" key="1">
    <citation type="submission" date="2020-02" db="EMBL/GenBank/DDBJ databases">
        <title>Genome sequencing of the panga catfish, Pangasius djambal.</title>
        <authorList>
            <person name="Wen M."/>
            <person name="Zahm M."/>
            <person name="Roques C."/>
            <person name="Cabau C."/>
            <person name="Klopp C."/>
            <person name="Donnadieu C."/>
            <person name="Jouanno E."/>
            <person name="Avarre J.-C."/>
            <person name="Campet M."/>
            <person name="Ha T."/>
            <person name="Dugue R."/>
            <person name="Lampietro C."/>
            <person name="Louis A."/>
            <person name="Herpin A."/>
            <person name="Echchiki A."/>
            <person name="Berthelot C."/>
            <person name="Parey E."/>
            <person name="Roest-Crollius H."/>
            <person name="Braasch I."/>
            <person name="Postlethwait J.H."/>
            <person name="Bobe J."/>
            <person name="Montfort J."/>
            <person name="Bouchez O."/>
            <person name="Begum T."/>
            <person name="Schartl M."/>
            <person name="Gustiano R."/>
            <person name="Guiguen Y."/>
        </authorList>
    </citation>
    <scope>NUCLEOTIDE SEQUENCE</scope>
    <source>
        <strain evidence="1">Pdj_M5554</strain>
    </source>
</reference>
<protein>
    <submittedName>
        <fullName evidence="1">Uncharacterized protein</fullName>
    </submittedName>
</protein>
<organism evidence="1 2">
    <name type="scientific">Pangasius djambal</name>
    <dbReference type="NCBI Taxonomy" id="1691987"/>
    <lineage>
        <taxon>Eukaryota</taxon>
        <taxon>Metazoa</taxon>
        <taxon>Chordata</taxon>
        <taxon>Craniata</taxon>
        <taxon>Vertebrata</taxon>
        <taxon>Euteleostomi</taxon>
        <taxon>Actinopterygii</taxon>
        <taxon>Neopterygii</taxon>
        <taxon>Teleostei</taxon>
        <taxon>Ostariophysi</taxon>
        <taxon>Siluriformes</taxon>
        <taxon>Pangasiidae</taxon>
        <taxon>Pangasius</taxon>
    </lineage>
</organism>
<dbReference type="EMBL" id="CM040994">
    <property type="protein sequence ID" value="MCJ8744440.1"/>
    <property type="molecule type" value="Genomic_DNA"/>
</dbReference>
<gene>
    <name evidence="1" type="ORF">PDJAM_G00118690</name>
</gene>
<dbReference type="Proteomes" id="UP000830395">
    <property type="component" value="Chromosome 20"/>
</dbReference>